<feature type="region of interest" description="Disordered" evidence="1">
    <location>
        <begin position="201"/>
        <end position="224"/>
    </location>
</feature>
<feature type="compositionally biased region" description="Basic and acidic residues" evidence="1">
    <location>
        <begin position="247"/>
        <end position="314"/>
    </location>
</feature>
<feature type="compositionally biased region" description="Polar residues" evidence="1">
    <location>
        <begin position="366"/>
        <end position="381"/>
    </location>
</feature>
<proteinExistence type="predicted"/>
<accession>A0A8S1HA60</accession>
<organism evidence="3 4">
    <name type="scientific">Caenorhabditis auriculariae</name>
    <dbReference type="NCBI Taxonomy" id="2777116"/>
    <lineage>
        <taxon>Eukaryota</taxon>
        <taxon>Metazoa</taxon>
        <taxon>Ecdysozoa</taxon>
        <taxon>Nematoda</taxon>
        <taxon>Chromadorea</taxon>
        <taxon>Rhabditida</taxon>
        <taxon>Rhabditina</taxon>
        <taxon>Rhabditomorpha</taxon>
        <taxon>Rhabditoidea</taxon>
        <taxon>Rhabditidae</taxon>
        <taxon>Peloderinae</taxon>
        <taxon>Caenorhabditis</taxon>
    </lineage>
</organism>
<feature type="compositionally biased region" description="Basic and acidic residues" evidence="1">
    <location>
        <begin position="398"/>
        <end position="410"/>
    </location>
</feature>
<protein>
    <recommendedName>
        <fullName evidence="2">DUF7774 domain-containing protein</fullName>
    </recommendedName>
</protein>
<keyword evidence="4" id="KW-1185">Reference proteome</keyword>
<evidence type="ECO:0000313" key="4">
    <source>
        <dbReference type="Proteomes" id="UP000835052"/>
    </source>
</evidence>
<gene>
    <name evidence="3" type="ORF">CAUJ_LOCUS7911</name>
</gene>
<feature type="domain" description="DUF7774" evidence="2">
    <location>
        <begin position="84"/>
        <end position="179"/>
    </location>
</feature>
<dbReference type="PANTHER" id="PTHR38630">
    <property type="entry name" value="PROTEIN CBG12780"/>
    <property type="match status" value="1"/>
</dbReference>
<feature type="region of interest" description="Disordered" evidence="1">
    <location>
        <begin position="247"/>
        <end position="425"/>
    </location>
</feature>
<feature type="compositionally biased region" description="Basic and acidic residues" evidence="1">
    <location>
        <begin position="323"/>
        <end position="355"/>
    </location>
</feature>
<dbReference type="InterPro" id="IPR056676">
    <property type="entry name" value="DUF7774"/>
</dbReference>
<reference evidence="3" key="1">
    <citation type="submission" date="2020-10" db="EMBL/GenBank/DDBJ databases">
        <authorList>
            <person name="Kikuchi T."/>
        </authorList>
    </citation>
    <scope>NUCLEOTIDE SEQUENCE</scope>
    <source>
        <strain evidence="3">NKZ352</strain>
    </source>
</reference>
<dbReference type="EMBL" id="CAJGYM010000024">
    <property type="protein sequence ID" value="CAD6191992.1"/>
    <property type="molecule type" value="Genomic_DNA"/>
</dbReference>
<dbReference type="Pfam" id="PF24983">
    <property type="entry name" value="DUF7774"/>
    <property type="match status" value="1"/>
</dbReference>
<dbReference type="Proteomes" id="UP000835052">
    <property type="component" value="Unassembled WGS sequence"/>
</dbReference>
<evidence type="ECO:0000256" key="1">
    <source>
        <dbReference type="SAM" id="MobiDB-lite"/>
    </source>
</evidence>
<sequence length="425" mass="49128">MTEPKSKAKKKVKESERTVKLKHMFNTYLDEKNKFSGLSEDEKKALAVKRIVDEEAEVFEVVDGARPMHVISKPVELKWKELPAAQTEAAMKVLEVLTRNQLLEYSCHRNEDIALLMEYFKEPNKQPTPKIVLLLDTAITNGLAQLERQSDTITDVIDENMRALLNDSDKAKRDLLEVMLHNPQYVPTAWGSSYCVKRLKDKQDGANEEDDKTNEDPNNDKKSCERLKSLEEFESQWTDACRRTIEERKRKAKKKDKDTDKTVEQKSDETKKGRKKDKDTDRTVEQKSDETKKGRKKDKDTDKTVEQKSDEGQRRKNKVVVDIVDRSMEFGKTEETKTKTRDKMSTIDKSSERTQKRTLRKKASPSAISQEASKANNSTRTQRSEATRRNKMNWLKSRMSERKKSNEKSQSKGLASARKTETASR</sequence>
<evidence type="ECO:0000259" key="2">
    <source>
        <dbReference type="Pfam" id="PF24983"/>
    </source>
</evidence>
<comment type="caution">
    <text evidence="3">The sequence shown here is derived from an EMBL/GenBank/DDBJ whole genome shotgun (WGS) entry which is preliminary data.</text>
</comment>
<evidence type="ECO:0000313" key="3">
    <source>
        <dbReference type="EMBL" id="CAD6191992.1"/>
    </source>
</evidence>
<dbReference type="OrthoDB" id="5876090at2759"/>
<name>A0A8S1HA60_9PELO</name>
<dbReference type="AlphaFoldDB" id="A0A8S1HA60"/>
<feature type="compositionally biased region" description="Basic and acidic residues" evidence="1">
    <location>
        <begin position="214"/>
        <end position="224"/>
    </location>
</feature>
<dbReference type="PANTHER" id="PTHR38630:SF1">
    <property type="entry name" value="DEK_C DOMAIN-CONTAINING PROTEIN-RELATED"/>
    <property type="match status" value="1"/>
</dbReference>